<keyword evidence="1" id="KW-0436">Ligase</keyword>
<dbReference type="GO" id="GO:0006450">
    <property type="term" value="P:regulation of translational fidelity"/>
    <property type="evidence" value="ECO:0007669"/>
    <property type="project" value="InterPro"/>
</dbReference>
<dbReference type="GO" id="GO:0016740">
    <property type="term" value="F:transferase activity"/>
    <property type="evidence" value="ECO:0007669"/>
    <property type="project" value="UniProtKB-KW"/>
</dbReference>
<comment type="catalytic activity">
    <reaction evidence="1">
        <text>L-aspartyl-tRNA(Asn) + L-glutamine + ATP + H2O = L-asparaginyl-tRNA(Asn) + L-glutamate + ADP + phosphate + 2 H(+)</text>
        <dbReference type="Rhea" id="RHEA:14513"/>
        <dbReference type="Rhea" id="RHEA-COMP:9674"/>
        <dbReference type="Rhea" id="RHEA-COMP:9677"/>
        <dbReference type="ChEBI" id="CHEBI:15377"/>
        <dbReference type="ChEBI" id="CHEBI:15378"/>
        <dbReference type="ChEBI" id="CHEBI:29985"/>
        <dbReference type="ChEBI" id="CHEBI:30616"/>
        <dbReference type="ChEBI" id="CHEBI:43474"/>
        <dbReference type="ChEBI" id="CHEBI:58359"/>
        <dbReference type="ChEBI" id="CHEBI:78515"/>
        <dbReference type="ChEBI" id="CHEBI:78516"/>
        <dbReference type="ChEBI" id="CHEBI:456216"/>
    </reaction>
</comment>
<comment type="subunit">
    <text evidence="1">Heterotrimer of A, B and C subunits.</text>
</comment>
<dbReference type="Gene3D" id="1.10.20.60">
    <property type="entry name" value="Glu-tRNAGln amidotransferase C subunit, N-terminal domain"/>
    <property type="match status" value="1"/>
</dbReference>
<dbReference type="GO" id="GO:0050566">
    <property type="term" value="F:asparaginyl-tRNA synthase (glutamine-hydrolyzing) activity"/>
    <property type="evidence" value="ECO:0007669"/>
    <property type="project" value="RHEA"/>
</dbReference>
<comment type="similarity">
    <text evidence="1">Belongs to the GatC family.</text>
</comment>
<proteinExistence type="inferred from homology"/>
<dbReference type="SUPFAM" id="SSF141000">
    <property type="entry name" value="Glu-tRNAGln amidotransferase C subunit"/>
    <property type="match status" value="1"/>
</dbReference>
<dbReference type="InterPro" id="IPR003837">
    <property type="entry name" value="GatC"/>
</dbReference>
<reference evidence="3" key="1">
    <citation type="submission" date="2016-10" db="EMBL/GenBank/DDBJ databases">
        <authorList>
            <person name="Varghese N."/>
            <person name="Submissions S."/>
        </authorList>
    </citation>
    <scope>NUCLEOTIDE SEQUENCE [LARGE SCALE GENOMIC DNA]</scope>
    <source>
        <strain evidence="3">DSM 23095</strain>
    </source>
</reference>
<dbReference type="Pfam" id="PF02686">
    <property type="entry name" value="GatC"/>
    <property type="match status" value="1"/>
</dbReference>
<dbReference type="GO" id="GO:0005524">
    <property type="term" value="F:ATP binding"/>
    <property type="evidence" value="ECO:0007669"/>
    <property type="project" value="UniProtKB-KW"/>
</dbReference>
<keyword evidence="1" id="KW-0547">Nucleotide-binding</keyword>
<name>A0A1G6S5M0_9BACT</name>
<sequence length="95" mass="11015">MKIDIDSIKKIAHLARLEFDENSAEKMSLDMSQILDWVEKLNELDTENIEPITTMSSEINDMREDQIGEHLSHEEALKNAPKKDADYFRVPKVLD</sequence>
<gene>
    <name evidence="1" type="primary">gatC</name>
    <name evidence="2" type="ORF">SAMN04488104_101590</name>
</gene>
<dbReference type="RefSeq" id="WP_087939037.1">
    <property type="nucleotide sequence ID" value="NZ_FNAC01000015.1"/>
</dbReference>
<keyword evidence="1" id="KW-0648">Protein biosynthesis</keyword>
<organism evidence="2 3">
    <name type="scientific">Algoriphagus faecimaris</name>
    <dbReference type="NCBI Taxonomy" id="686796"/>
    <lineage>
        <taxon>Bacteria</taxon>
        <taxon>Pseudomonadati</taxon>
        <taxon>Bacteroidota</taxon>
        <taxon>Cytophagia</taxon>
        <taxon>Cytophagales</taxon>
        <taxon>Cyclobacteriaceae</taxon>
        <taxon>Algoriphagus</taxon>
    </lineage>
</organism>
<evidence type="ECO:0000256" key="1">
    <source>
        <dbReference type="HAMAP-Rule" id="MF_00122"/>
    </source>
</evidence>
<dbReference type="PANTHER" id="PTHR15004:SF0">
    <property type="entry name" value="GLUTAMYL-TRNA(GLN) AMIDOTRANSFERASE SUBUNIT C, MITOCHONDRIAL"/>
    <property type="match status" value="1"/>
</dbReference>
<dbReference type="AlphaFoldDB" id="A0A1G6S5M0"/>
<keyword evidence="3" id="KW-1185">Reference proteome</keyword>
<dbReference type="PANTHER" id="PTHR15004">
    <property type="entry name" value="GLUTAMYL-TRNA(GLN) AMIDOTRANSFERASE SUBUNIT C, MITOCHONDRIAL"/>
    <property type="match status" value="1"/>
</dbReference>
<dbReference type="Proteomes" id="UP000199060">
    <property type="component" value="Unassembled WGS sequence"/>
</dbReference>
<accession>A0A1G6S5M0</accession>
<evidence type="ECO:0000313" key="2">
    <source>
        <dbReference type="EMBL" id="SDD12158.1"/>
    </source>
</evidence>
<dbReference type="OrthoDB" id="9813938at2"/>
<dbReference type="GO" id="GO:0070681">
    <property type="term" value="P:glutaminyl-tRNAGln biosynthesis via transamidation"/>
    <property type="evidence" value="ECO:0007669"/>
    <property type="project" value="TreeGrafter"/>
</dbReference>
<comment type="catalytic activity">
    <reaction evidence="1">
        <text>L-glutamyl-tRNA(Gln) + L-glutamine + ATP + H2O = L-glutaminyl-tRNA(Gln) + L-glutamate + ADP + phosphate + H(+)</text>
        <dbReference type="Rhea" id="RHEA:17521"/>
        <dbReference type="Rhea" id="RHEA-COMP:9681"/>
        <dbReference type="Rhea" id="RHEA-COMP:9684"/>
        <dbReference type="ChEBI" id="CHEBI:15377"/>
        <dbReference type="ChEBI" id="CHEBI:15378"/>
        <dbReference type="ChEBI" id="CHEBI:29985"/>
        <dbReference type="ChEBI" id="CHEBI:30616"/>
        <dbReference type="ChEBI" id="CHEBI:43474"/>
        <dbReference type="ChEBI" id="CHEBI:58359"/>
        <dbReference type="ChEBI" id="CHEBI:78520"/>
        <dbReference type="ChEBI" id="CHEBI:78521"/>
        <dbReference type="ChEBI" id="CHEBI:456216"/>
    </reaction>
</comment>
<evidence type="ECO:0000313" key="3">
    <source>
        <dbReference type="Proteomes" id="UP000199060"/>
    </source>
</evidence>
<dbReference type="EC" id="6.3.5.-" evidence="1"/>
<dbReference type="GO" id="GO:0006412">
    <property type="term" value="P:translation"/>
    <property type="evidence" value="ECO:0007669"/>
    <property type="project" value="UniProtKB-UniRule"/>
</dbReference>
<dbReference type="InterPro" id="IPR036113">
    <property type="entry name" value="Asp/Glu-ADT_sf_sub_c"/>
</dbReference>
<protein>
    <recommendedName>
        <fullName evidence="1">Aspartyl/glutamyl-tRNA(Asn/Gln) amidotransferase subunit C</fullName>
        <shortName evidence="1">Asp/Glu-ADT subunit C</shortName>
        <ecNumber evidence="1">6.3.5.-</ecNumber>
    </recommendedName>
</protein>
<dbReference type="GO" id="GO:0050567">
    <property type="term" value="F:glutaminyl-tRNA synthase (glutamine-hydrolyzing) activity"/>
    <property type="evidence" value="ECO:0007669"/>
    <property type="project" value="UniProtKB-UniRule"/>
</dbReference>
<dbReference type="STRING" id="686796.SAMN04488104_101590"/>
<comment type="function">
    <text evidence="1">Allows the formation of correctly charged Asn-tRNA(Asn) or Gln-tRNA(Gln) through the transamidation of misacylated Asp-tRNA(Asn) or Glu-tRNA(Gln) in organisms which lack either or both of asparaginyl-tRNA or glutaminyl-tRNA synthetases. The reaction takes place in the presence of glutamine and ATP through an activated phospho-Asp-tRNA(Asn) or phospho-Glu-tRNA(Gln).</text>
</comment>
<dbReference type="EMBL" id="FNAC01000015">
    <property type="protein sequence ID" value="SDD12158.1"/>
    <property type="molecule type" value="Genomic_DNA"/>
</dbReference>
<keyword evidence="2" id="KW-0808">Transferase</keyword>
<keyword evidence="1" id="KW-0067">ATP-binding</keyword>
<dbReference type="HAMAP" id="MF_00122">
    <property type="entry name" value="GatC"/>
    <property type="match status" value="1"/>
</dbReference>
<dbReference type="NCBIfam" id="TIGR00135">
    <property type="entry name" value="gatC"/>
    <property type="match status" value="1"/>
</dbReference>